<dbReference type="EMBL" id="QKVO01000007">
    <property type="protein sequence ID" value="RAO94998.1"/>
    <property type="molecule type" value="Genomic_DNA"/>
</dbReference>
<gene>
    <name evidence="2" type="ORF">DNK47_02155</name>
</gene>
<organism evidence="2 3">
    <name type="scientific">Mycoplasma wenyonii</name>
    <dbReference type="NCBI Taxonomy" id="65123"/>
    <lineage>
        <taxon>Bacteria</taxon>
        <taxon>Bacillati</taxon>
        <taxon>Mycoplasmatota</taxon>
        <taxon>Mollicutes</taxon>
        <taxon>Mycoplasmataceae</taxon>
        <taxon>Mycoplasma</taxon>
    </lineage>
</organism>
<feature type="region of interest" description="Disordered" evidence="1">
    <location>
        <begin position="25"/>
        <end position="46"/>
    </location>
</feature>
<evidence type="ECO:0000313" key="3">
    <source>
        <dbReference type="Proteomes" id="UP000249762"/>
    </source>
</evidence>
<dbReference type="OrthoDB" id="9772911at2"/>
<accession>A0A328PPW1</accession>
<proteinExistence type="predicted"/>
<sequence length="216" mass="24989">MAQLVKVIGAVLASIGTITGITVSTTNSTPPPALTTNSSSSTPQEVTNLRDTETTKKGYYVLADWGNTQWKVKSDKFSKLNEWNNKELKFSDVEMYIGEKKLEKGYEFTTQRNSRKYVLYERKRGVYKLENGKELIIGELRNQWDTLGVTKYDEEPLRKWQKPISVSDYDIEFDTCKFTQVKGQNTDNKDTKIKVTCQVGWPRQTIWRELTEEDYK</sequence>
<dbReference type="RefSeq" id="WP_112665533.1">
    <property type="nucleotide sequence ID" value="NZ_QKVO01000007.1"/>
</dbReference>
<dbReference type="AlphaFoldDB" id="A0A328PPW1"/>
<evidence type="ECO:0000256" key="1">
    <source>
        <dbReference type="SAM" id="MobiDB-lite"/>
    </source>
</evidence>
<feature type="compositionally biased region" description="Polar residues" evidence="1">
    <location>
        <begin position="34"/>
        <end position="46"/>
    </location>
</feature>
<reference evidence="3" key="1">
    <citation type="submission" date="2018-06" db="EMBL/GenBank/DDBJ databases">
        <authorList>
            <person name="Martinez Ocampo F."/>
            <person name="Quiroz Castaneda R.E."/>
            <person name="Rojas Lopez X."/>
        </authorList>
    </citation>
    <scope>NUCLEOTIDE SEQUENCE [LARGE SCALE GENOMIC DNA]</scope>
    <source>
        <strain evidence="3">INIFAP02</strain>
    </source>
</reference>
<evidence type="ECO:0000313" key="2">
    <source>
        <dbReference type="EMBL" id="RAO94998.1"/>
    </source>
</evidence>
<protein>
    <submittedName>
        <fullName evidence="2">Uncharacterized protein</fullName>
    </submittedName>
</protein>
<name>A0A328PPW1_9MOLU</name>
<keyword evidence="3" id="KW-1185">Reference proteome</keyword>
<dbReference type="Proteomes" id="UP000249762">
    <property type="component" value="Unassembled WGS sequence"/>
</dbReference>
<comment type="caution">
    <text evidence="2">The sequence shown here is derived from an EMBL/GenBank/DDBJ whole genome shotgun (WGS) entry which is preliminary data.</text>
</comment>